<keyword evidence="5" id="KW-1185">Reference proteome</keyword>
<keyword evidence="1" id="KW-0677">Repeat</keyword>
<dbReference type="PANTHER" id="PTHR24203">
    <property type="entry name" value="ANKYRIN REPEAT FAMILY PROTEIN"/>
    <property type="match status" value="1"/>
</dbReference>
<dbReference type="PROSITE" id="PS50297">
    <property type="entry name" value="ANK_REP_REGION"/>
    <property type="match status" value="2"/>
</dbReference>
<dbReference type="EMBL" id="VCGU01000001">
    <property type="protein sequence ID" value="TRY80850.1"/>
    <property type="molecule type" value="Genomic_DNA"/>
</dbReference>
<feature type="repeat" description="ANK" evidence="3">
    <location>
        <begin position="52"/>
        <end position="84"/>
    </location>
</feature>
<dbReference type="GO" id="GO:0046330">
    <property type="term" value="P:positive regulation of JNK cascade"/>
    <property type="evidence" value="ECO:0007669"/>
    <property type="project" value="TreeGrafter"/>
</dbReference>
<sequence>MPYSPKMATGILKWEDSLATNILLIDIHKKTIKKILDNPDVKRDLGKDSWKDTPAPLHLASAAGNVEIMAVLISAGANVNSYAVGIGAWLTPLHHAAFQGHVDGVKLLLKCGADHTLEGFQDALKGTALEFAKKKENKAIVDLLEAARRFPPKKVDPNDLDLRRLSIQL</sequence>
<feature type="repeat" description="ANK" evidence="3">
    <location>
        <begin position="88"/>
        <end position="114"/>
    </location>
</feature>
<dbReference type="Pfam" id="PF12796">
    <property type="entry name" value="Ank_2"/>
    <property type="match status" value="1"/>
</dbReference>
<dbReference type="OrthoDB" id="448455at2759"/>
<reference evidence="4 5" key="1">
    <citation type="journal article" date="2018" name="Nat. Ecol. Evol.">
        <title>Genomic signatures of mitonuclear coevolution across populations of Tigriopus californicus.</title>
        <authorList>
            <person name="Barreto F.S."/>
            <person name="Watson E.T."/>
            <person name="Lima T.G."/>
            <person name="Willett C.S."/>
            <person name="Edmands S."/>
            <person name="Li W."/>
            <person name="Burton R.S."/>
        </authorList>
    </citation>
    <scope>NUCLEOTIDE SEQUENCE [LARGE SCALE GENOMIC DNA]</scope>
    <source>
        <strain evidence="4 5">San Diego</strain>
    </source>
</reference>
<keyword evidence="2 3" id="KW-0040">ANK repeat</keyword>
<gene>
    <name evidence="4" type="ORF">TCAL_04859</name>
</gene>
<dbReference type="Proteomes" id="UP000318571">
    <property type="component" value="Chromosome 12"/>
</dbReference>
<evidence type="ECO:0000256" key="3">
    <source>
        <dbReference type="PROSITE-ProRule" id="PRU00023"/>
    </source>
</evidence>
<evidence type="ECO:0000313" key="5">
    <source>
        <dbReference type="Proteomes" id="UP000318571"/>
    </source>
</evidence>
<dbReference type="InterPro" id="IPR002110">
    <property type="entry name" value="Ankyrin_rpt"/>
</dbReference>
<dbReference type="GO" id="GO:0005634">
    <property type="term" value="C:nucleus"/>
    <property type="evidence" value="ECO:0007669"/>
    <property type="project" value="TreeGrafter"/>
</dbReference>
<dbReference type="SUPFAM" id="SSF48403">
    <property type="entry name" value="Ankyrin repeat"/>
    <property type="match status" value="1"/>
</dbReference>
<dbReference type="SMART" id="SM00248">
    <property type="entry name" value="ANK"/>
    <property type="match status" value="2"/>
</dbReference>
<evidence type="ECO:0000313" key="4">
    <source>
        <dbReference type="EMBL" id="TRY80850.1"/>
    </source>
</evidence>
<proteinExistence type="predicted"/>
<dbReference type="GO" id="GO:0005737">
    <property type="term" value="C:cytoplasm"/>
    <property type="evidence" value="ECO:0007669"/>
    <property type="project" value="TreeGrafter"/>
</dbReference>
<dbReference type="Gene3D" id="1.25.40.20">
    <property type="entry name" value="Ankyrin repeat-containing domain"/>
    <property type="match status" value="1"/>
</dbReference>
<protein>
    <submittedName>
        <fullName evidence="4">Uncharacterized protein</fullName>
    </submittedName>
</protein>
<accession>A0A553PT44</accession>
<evidence type="ECO:0000256" key="2">
    <source>
        <dbReference type="ARBA" id="ARBA00023043"/>
    </source>
</evidence>
<organism evidence="4 5">
    <name type="scientific">Tigriopus californicus</name>
    <name type="common">Marine copepod</name>
    <dbReference type="NCBI Taxonomy" id="6832"/>
    <lineage>
        <taxon>Eukaryota</taxon>
        <taxon>Metazoa</taxon>
        <taxon>Ecdysozoa</taxon>
        <taxon>Arthropoda</taxon>
        <taxon>Crustacea</taxon>
        <taxon>Multicrustacea</taxon>
        <taxon>Hexanauplia</taxon>
        <taxon>Copepoda</taxon>
        <taxon>Harpacticoida</taxon>
        <taxon>Harpacticidae</taxon>
        <taxon>Tigriopus</taxon>
    </lineage>
</organism>
<dbReference type="AlphaFoldDB" id="A0A553PT44"/>
<dbReference type="InterPro" id="IPR036770">
    <property type="entry name" value="Ankyrin_rpt-contain_sf"/>
</dbReference>
<name>A0A553PT44_TIGCA</name>
<comment type="caution">
    <text evidence="4">The sequence shown here is derived from an EMBL/GenBank/DDBJ whole genome shotgun (WGS) entry which is preliminary data.</text>
</comment>
<dbReference type="GO" id="GO:0090090">
    <property type="term" value="P:negative regulation of canonical Wnt signaling pathway"/>
    <property type="evidence" value="ECO:0007669"/>
    <property type="project" value="TreeGrafter"/>
</dbReference>
<dbReference type="PROSITE" id="PS50088">
    <property type="entry name" value="ANK_REPEAT"/>
    <property type="match status" value="2"/>
</dbReference>
<dbReference type="PANTHER" id="PTHR24203:SF45">
    <property type="entry name" value="ANKYRIN REPEAT DOMAIN 6"/>
    <property type="match status" value="1"/>
</dbReference>
<evidence type="ECO:0000256" key="1">
    <source>
        <dbReference type="ARBA" id="ARBA00022737"/>
    </source>
</evidence>